<dbReference type="EMBL" id="CDOE01000079">
    <property type="protein sequence ID" value="CEN40997.1"/>
    <property type="molecule type" value="Genomic_DNA"/>
</dbReference>
<dbReference type="AlphaFoldDB" id="A0A0B7HSV6"/>
<sequence length="440" mass="51063">MWFVNQIPQMAKRIKPIKCPQCGSTQATETKTDYYRCNSCQSEFFIDNDDINIHHRHTYDTPQLSAKHLKALKFLGLGIAVFFLMMMVISLLPSRTTYSPSAIQENKPYWDIEQIIPTSNKDGEPIAIVVGDIVSGNYPNEVYKPTFGFFHAQTFKEIAAVPIDIEKVDDVSYKKMDEGKTYIIINKNRLFLLDEKTLSINEVTPQSIGLAEFEKGFAGVELAVAYENTLKITNNLGQGYYYYPKLNKAVVYGNYKEIDQLIAQNPIAPQGVTKFVFTKKGVGFSEKMTDKFPELFKVKTQSQIGYPYRELMMRWNYNLSEQRVELETFQKESRIVEYKNFTPNRIYFVPEVFHYDDNEVLIHFKHELAESSPYFFQVLDAQTGEVKLSLQSHKNMHYVRDDFVAKTKDGYLITLRDIFLLNTKNGKLEKLELREKLTQR</sequence>
<feature type="transmembrane region" description="Helical" evidence="1">
    <location>
        <begin position="74"/>
        <end position="92"/>
    </location>
</feature>
<evidence type="ECO:0000256" key="1">
    <source>
        <dbReference type="SAM" id="Phobius"/>
    </source>
</evidence>
<keyword evidence="1" id="KW-1133">Transmembrane helix</keyword>
<gene>
    <name evidence="2" type="ORF">CCAN12_800021</name>
</gene>
<evidence type="ECO:0000313" key="3">
    <source>
        <dbReference type="Proteomes" id="UP000044026"/>
    </source>
</evidence>
<organism evidence="2 3">
    <name type="scientific">Capnocytophaga canimorsus</name>
    <dbReference type="NCBI Taxonomy" id="28188"/>
    <lineage>
        <taxon>Bacteria</taxon>
        <taxon>Pseudomonadati</taxon>
        <taxon>Bacteroidota</taxon>
        <taxon>Flavobacteriia</taxon>
        <taxon>Flavobacteriales</taxon>
        <taxon>Flavobacteriaceae</taxon>
        <taxon>Capnocytophaga</taxon>
    </lineage>
</organism>
<keyword evidence="1" id="KW-0472">Membrane</keyword>
<proteinExistence type="predicted"/>
<name>A0A0B7HSV6_9FLAO</name>
<dbReference type="Proteomes" id="UP000044026">
    <property type="component" value="Unassembled WGS sequence"/>
</dbReference>
<evidence type="ECO:0000313" key="2">
    <source>
        <dbReference type="EMBL" id="CEN40997.1"/>
    </source>
</evidence>
<reference evidence="2 3" key="1">
    <citation type="submission" date="2015-01" db="EMBL/GenBank/DDBJ databases">
        <authorList>
            <person name="Xiang T."/>
            <person name="Song Y."/>
            <person name="Huang L."/>
            <person name="Wang B."/>
            <person name="Wu P."/>
        </authorList>
    </citation>
    <scope>NUCLEOTIDE SEQUENCE [LARGE SCALE GENOMIC DNA]</scope>
    <source>
        <strain evidence="2 3">Cc12</strain>
    </source>
</reference>
<protein>
    <submittedName>
        <fullName evidence="2">Uncharacterized protein</fullName>
    </submittedName>
</protein>
<accession>A0A0B7HSV6</accession>
<keyword evidence="1" id="KW-0812">Transmembrane</keyword>